<name>A0ABQ9HNY1_9NEOP</name>
<comment type="caution">
    <text evidence="2">The sequence shown here is derived from an EMBL/GenBank/DDBJ whole genome shotgun (WGS) entry which is preliminary data.</text>
</comment>
<dbReference type="InterPro" id="IPR004156">
    <property type="entry name" value="OATP"/>
</dbReference>
<keyword evidence="1" id="KW-0812">Transmembrane</keyword>
<protein>
    <submittedName>
        <fullName evidence="2">Uncharacterized protein</fullName>
    </submittedName>
</protein>
<dbReference type="EMBL" id="JARBHB010000004">
    <property type="protein sequence ID" value="KAJ8886078.1"/>
    <property type="molecule type" value="Genomic_DNA"/>
</dbReference>
<dbReference type="Pfam" id="PF03137">
    <property type="entry name" value="OATP"/>
    <property type="match status" value="1"/>
</dbReference>
<keyword evidence="1" id="KW-0472">Membrane</keyword>
<accession>A0ABQ9HNY1</accession>
<keyword evidence="3" id="KW-1185">Reference proteome</keyword>
<keyword evidence="1" id="KW-1133">Transmembrane helix</keyword>
<proteinExistence type="predicted"/>
<feature type="transmembrane region" description="Helical" evidence="1">
    <location>
        <begin position="29"/>
        <end position="51"/>
    </location>
</feature>
<dbReference type="Proteomes" id="UP001159363">
    <property type="component" value="Chromosome X"/>
</dbReference>
<evidence type="ECO:0000313" key="2">
    <source>
        <dbReference type="EMBL" id="KAJ8886078.1"/>
    </source>
</evidence>
<sequence>MLKTGNDVNEILLCLSIGFYAGRGHRPQWMSWGVVVSAMSAYLLAFPHIIYGPGREALALTEKQLNISILKTCVPVVHFM</sequence>
<evidence type="ECO:0000313" key="3">
    <source>
        <dbReference type="Proteomes" id="UP001159363"/>
    </source>
</evidence>
<gene>
    <name evidence="2" type="ORF">PR048_012284</name>
</gene>
<reference evidence="2 3" key="1">
    <citation type="submission" date="2023-02" db="EMBL/GenBank/DDBJ databases">
        <title>LHISI_Scaffold_Assembly.</title>
        <authorList>
            <person name="Stuart O.P."/>
            <person name="Cleave R."/>
            <person name="Magrath M.J.L."/>
            <person name="Mikheyev A.S."/>
        </authorList>
    </citation>
    <scope>NUCLEOTIDE SEQUENCE [LARGE SCALE GENOMIC DNA]</scope>
    <source>
        <strain evidence="2">Daus_M_001</strain>
        <tissue evidence="2">Leg muscle</tissue>
    </source>
</reference>
<organism evidence="2 3">
    <name type="scientific">Dryococelus australis</name>
    <dbReference type="NCBI Taxonomy" id="614101"/>
    <lineage>
        <taxon>Eukaryota</taxon>
        <taxon>Metazoa</taxon>
        <taxon>Ecdysozoa</taxon>
        <taxon>Arthropoda</taxon>
        <taxon>Hexapoda</taxon>
        <taxon>Insecta</taxon>
        <taxon>Pterygota</taxon>
        <taxon>Neoptera</taxon>
        <taxon>Polyneoptera</taxon>
        <taxon>Phasmatodea</taxon>
        <taxon>Verophasmatodea</taxon>
        <taxon>Anareolatae</taxon>
        <taxon>Phasmatidae</taxon>
        <taxon>Eurycanthinae</taxon>
        <taxon>Dryococelus</taxon>
    </lineage>
</organism>
<evidence type="ECO:0000256" key="1">
    <source>
        <dbReference type="SAM" id="Phobius"/>
    </source>
</evidence>